<dbReference type="Proteomes" id="UP000184550">
    <property type="component" value="Unassembled WGS sequence"/>
</dbReference>
<name>A0A7Z9BH61_9CYAN</name>
<dbReference type="AlphaFoldDB" id="A0A7Z9BH61"/>
<dbReference type="EMBL" id="CZCU02000099">
    <property type="protein sequence ID" value="VXD13511.1"/>
    <property type="molecule type" value="Genomic_DNA"/>
</dbReference>
<comment type="caution">
    <text evidence="1">The sequence shown here is derived from an EMBL/GenBank/DDBJ whole genome shotgun (WGS) entry which is preliminary data.</text>
</comment>
<proteinExistence type="predicted"/>
<reference evidence="1" key="1">
    <citation type="submission" date="2019-10" db="EMBL/GenBank/DDBJ databases">
        <authorList>
            <consortium name="Genoscope - CEA"/>
            <person name="William W."/>
        </authorList>
    </citation>
    <scope>NUCLEOTIDE SEQUENCE [LARGE SCALE GENOMIC DNA]</scope>
    <source>
        <strain evidence="1">BBR_PRJEB10992</strain>
    </source>
</reference>
<gene>
    <name evidence="1" type="ORF">PL8927_270009</name>
</gene>
<accession>A0A7Z9BH61</accession>
<sequence>MKTSTLREWLRIESCPNQYLMWDGENLLTLLITIRILNQGGGNPVFADGGCVRPLTFQVRASVCEFGSLHQPD</sequence>
<keyword evidence="2" id="KW-1185">Reference proteome</keyword>
<evidence type="ECO:0000313" key="1">
    <source>
        <dbReference type="EMBL" id="VXD13511.1"/>
    </source>
</evidence>
<evidence type="ECO:0000313" key="2">
    <source>
        <dbReference type="Proteomes" id="UP000184550"/>
    </source>
</evidence>
<organism evidence="1 2">
    <name type="scientific">Planktothrix serta PCC 8927</name>
    <dbReference type="NCBI Taxonomy" id="671068"/>
    <lineage>
        <taxon>Bacteria</taxon>
        <taxon>Bacillati</taxon>
        <taxon>Cyanobacteriota</taxon>
        <taxon>Cyanophyceae</taxon>
        <taxon>Oscillatoriophycideae</taxon>
        <taxon>Oscillatoriales</taxon>
        <taxon>Microcoleaceae</taxon>
        <taxon>Planktothrix</taxon>
    </lineage>
</organism>
<protein>
    <submittedName>
        <fullName evidence="1">Uncharacterized protein</fullName>
    </submittedName>
</protein>